<evidence type="ECO:0000256" key="1">
    <source>
        <dbReference type="SAM" id="MobiDB-lite"/>
    </source>
</evidence>
<reference evidence="3" key="2">
    <citation type="submission" date="2015-01" db="EMBL/GenBank/DDBJ databases">
        <title>Evolutionary Origins and Diversification of the Mycorrhizal Mutualists.</title>
        <authorList>
            <consortium name="DOE Joint Genome Institute"/>
            <consortium name="Mycorrhizal Genomics Consortium"/>
            <person name="Kohler A."/>
            <person name="Kuo A."/>
            <person name="Nagy L.G."/>
            <person name="Floudas D."/>
            <person name="Copeland A."/>
            <person name="Barry K.W."/>
            <person name="Cichocki N."/>
            <person name="Veneault-Fourrey C."/>
            <person name="LaButti K."/>
            <person name="Lindquist E.A."/>
            <person name="Lipzen A."/>
            <person name="Lundell T."/>
            <person name="Morin E."/>
            <person name="Murat C."/>
            <person name="Riley R."/>
            <person name="Ohm R."/>
            <person name="Sun H."/>
            <person name="Tunlid A."/>
            <person name="Henrissat B."/>
            <person name="Grigoriev I.V."/>
            <person name="Hibbett D.S."/>
            <person name="Martin F."/>
        </authorList>
    </citation>
    <scope>NUCLEOTIDE SEQUENCE [LARGE SCALE GENOMIC DNA]</scope>
    <source>
        <strain evidence="3">LaAM-08-1</strain>
    </source>
</reference>
<dbReference type="HOGENOM" id="CLU_2942105_0_0_1"/>
<dbReference type="OrthoDB" id="10373880at2759"/>
<evidence type="ECO:0000313" key="2">
    <source>
        <dbReference type="EMBL" id="KIK05953.1"/>
    </source>
</evidence>
<reference evidence="2 3" key="1">
    <citation type="submission" date="2014-04" db="EMBL/GenBank/DDBJ databases">
        <authorList>
            <consortium name="DOE Joint Genome Institute"/>
            <person name="Kuo A."/>
            <person name="Kohler A."/>
            <person name="Nagy L.G."/>
            <person name="Floudas D."/>
            <person name="Copeland A."/>
            <person name="Barry K.W."/>
            <person name="Cichocki N."/>
            <person name="Veneault-Fourrey C."/>
            <person name="LaButti K."/>
            <person name="Lindquist E.A."/>
            <person name="Lipzen A."/>
            <person name="Lundell T."/>
            <person name="Morin E."/>
            <person name="Murat C."/>
            <person name="Sun H."/>
            <person name="Tunlid A."/>
            <person name="Henrissat B."/>
            <person name="Grigoriev I.V."/>
            <person name="Hibbett D.S."/>
            <person name="Martin F."/>
            <person name="Nordberg H.P."/>
            <person name="Cantor M.N."/>
            <person name="Hua S.X."/>
        </authorList>
    </citation>
    <scope>NUCLEOTIDE SEQUENCE [LARGE SCALE GENOMIC DNA]</scope>
    <source>
        <strain evidence="2 3">LaAM-08-1</strain>
    </source>
</reference>
<accession>A0A0C9YCR0</accession>
<protein>
    <submittedName>
        <fullName evidence="2">Uncharacterized protein</fullName>
    </submittedName>
</protein>
<proteinExistence type="predicted"/>
<gene>
    <name evidence="2" type="ORF">K443DRAFT_90388</name>
</gene>
<name>A0A0C9YCR0_9AGAR</name>
<dbReference type="Proteomes" id="UP000054477">
    <property type="component" value="Unassembled WGS sequence"/>
</dbReference>
<evidence type="ECO:0000313" key="3">
    <source>
        <dbReference type="Proteomes" id="UP000054477"/>
    </source>
</evidence>
<keyword evidence="3" id="KW-1185">Reference proteome</keyword>
<sequence>MRVCEAGDFVNKAECFLQVPVVPPQSSHSRLHRPIHQAPPGLHHLQRHLPRSQRPFPVPM</sequence>
<dbReference type="AlphaFoldDB" id="A0A0C9YCR0"/>
<organism evidence="2 3">
    <name type="scientific">Laccaria amethystina LaAM-08-1</name>
    <dbReference type="NCBI Taxonomy" id="1095629"/>
    <lineage>
        <taxon>Eukaryota</taxon>
        <taxon>Fungi</taxon>
        <taxon>Dikarya</taxon>
        <taxon>Basidiomycota</taxon>
        <taxon>Agaricomycotina</taxon>
        <taxon>Agaricomycetes</taxon>
        <taxon>Agaricomycetidae</taxon>
        <taxon>Agaricales</taxon>
        <taxon>Agaricineae</taxon>
        <taxon>Hydnangiaceae</taxon>
        <taxon>Laccaria</taxon>
    </lineage>
</organism>
<feature type="region of interest" description="Disordered" evidence="1">
    <location>
        <begin position="25"/>
        <end position="60"/>
    </location>
</feature>
<dbReference type="EMBL" id="KN838556">
    <property type="protein sequence ID" value="KIK05953.1"/>
    <property type="molecule type" value="Genomic_DNA"/>
</dbReference>